<dbReference type="VEuPathDB" id="FungiDB:HpaG801889"/>
<dbReference type="Proteomes" id="UP000011713">
    <property type="component" value="Unassembled WGS sequence"/>
</dbReference>
<keyword evidence="2" id="KW-1185">Reference proteome</keyword>
<dbReference type="HOGENOM" id="CLU_2488175_0_0_1"/>
<protein>
    <submittedName>
        <fullName evidence="1">Uncharacterized protein</fullName>
    </submittedName>
</protein>
<evidence type="ECO:0000313" key="2">
    <source>
        <dbReference type="Proteomes" id="UP000011713"/>
    </source>
</evidence>
<reference evidence="2" key="1">
    <citation type="journal article" date="2010" name="Science">
        <title>Signatures of adaptation to obligate biotrophy in the Hyaloperonospora arabidopsidis genome.</title>
        <authorList>
            <person name="Baxter L."/>
            <person name="Tripathy S."/>
            <person name="Ishaque N."/>
            <person name="Boot N."/>
            <person name="Cabral A."/>
            <person name="Kemen E."/>
            <person name="Thines M."/>
            <person name="Ah-Fong A."/>
            <person name="Anderson R."/>
            <person name="Badejoko W."/>
            <person name="Bittner-Eddy P."/>
            <person name="Boore J.L."/>
            <person name="Chibucos M.C."/>
            <person name="Coates M."/>
            <person name="Dehal P."/>
            <person name="Delehaunty K."/>
            <person name="Dong S."/>
            <person name="Downton P."/>
            <person name="Dumas B."/>
            <person name="Fabro G."/>
            <person name="Fronick C."/>
            <person name="Fuerstenberg S.I."/>
            <person name="Fulton L."/>
            <person name="Gaulin E."/>
            <person name="Govers F."/>
            <person name="Hughes L."/>
            <person name="Humphray S."/>
            <person name="Jiang R.H."/>
            <person name="Judelson H."/>
            <person name="Kamoun S."/>
            <person name="Kyung K."/>
            <person name="Meijer H."/>
            <person name="Minx P."/>
            <person name="Morris P."/>
            <person name="Nelson J."/>
            <person name="Phuntumart V."/>
            <person name="Qutob D."/>
            <person name="Rehmany A."/>
            <person name="Rougon-Cardoso A."/>
            <person name="Ryden P."/>
            <person name="Torto-Alalibo T."/>
            <person name="Studholme D."/>
            <person name="Wang Y."/>
            <person name="Win J."/>
            <person name="Wood J."/>
            <person name="Clifton S.W."/>
            <person name="Rogers J."/>
            <person name="Van den Ackerveken G."/>
            <person name="Jones J.D."/>
            <person name="McDowell J.M."/>
            <person name="Beynon J."/>
            <person name="Tyler B.M."/>
        </authorList>
    </citation>
    <scope>NUCLEOTIDE SEQUENCE [LARGE SCALE GENOMIC DNA]</scope>
    <source>
        <strain evidence="2">Emoy2</strain>
    </source>
</reference>
<organism evidence="1 2">
    <name type="scientific">Hyaloperonospora arabidopsidis (strain Emoy2)</name>
    <name type="common">Downy mildew agent</name>
    <name type="synonym">Peronospora arabidopsidis</name>
    <dbReference type="NCBI Taxonomy" id="559515"/>
    <lineage>
        <taxon>Eukaryota</taxon>
        <taxon>Sar</taxon>
        <taxon>Stramenopiles</taxon>
        <taxon>Oomycota</taxon>
        <taxon>Peronosporomycetes</taxon>
        <taxon>Peronosporales</taxon>
        <taxon>Peronosporaceae</taxon>
        <taxon>Hyaloperonospora</taxon>
    </lineage>
</organism>
<dbReference type="EMBL" id="JH598637">
    <property type="status" value="NOT_ANNOTATED_CDS"/>
    <property type="molecule type" value="Genomic_DNA"/>
</dbReference>
<dbReference type="AlphaFoldDB" id="M4B6I8"/>
<sequence>MSLEAEKNVITVTSWSDADAFAADKADRKSITGGVLTVSGVIVHWIYKTQTGVSLSIMEAEFTSTSHFGREILGLRTSQSVSSEEEC</sequence>
<dbReference type="eggNOG" id="ENOG502SZCP">
    <property type="taxonomic scope" value="Eukaryota"/>
</dbReference>
<dbReference type="EnsemblProtists" id="HpaT801889">
    <property type="protein sequence ID" value="HpaP801889"/>
    <property type="gene ID" value="HpaG801889"/>
</dbReference>
<name>M4B6I8_HYAAE</name>
<reference evidence="1" key="2">
    <citation type="submission" date="2015-06" db="UniProtKB">
        <authorList>
            <consortium name="EnsemblProtists"/>
        </authorList>
    </citation>
    <scope>IDENTIFICATION</scope>
    <source>
        <strain evidence="1">Emoy2</strain>
    </source>
</reference>
<accession>M4B6I8</accession>
<dbReference type="InParanoid" id="M4B6I8"/>
<proteinExistence type="predicted"/>
<evidence type="ECO:0000313" key="1">
    <source>
        <dbReference type="EnsemblProtists" id="HpaP801889"/>
    </source>
</evidence>